<dbReference type="InterPro" id="IPR050922">
    <property type="entry name" value="LytR/CpsA/Psr_CW_biosynth"/>
</dbReference>
<evidence type="ECO:0000256" key="2">
    <source>
        <dbReference type="SAM" id="MobiDB-lite"/>
    </source>
</evidence>
<keyword evidence="3" id="KW-0472">Membrane</keyword>
<feature type="transmembrane region" description="Helical" evidence="3">
    <location>
        <begin position="12"/>
        <end position="35"/>
    </location>
</feature>
<keyword evidence="3" id="KW-1133">Transmembrane helix</keyword>
<organism evidence="5 6">
    <name type="scientific">Nocardioides endophyticus</name>
    <dbReference type="NCBI Taxonomy" id="1353775"/>
    <lineage>
        <taxon>Bacteria</taxon>
        <taxon>Bacillati</taxon>
        <taxon>Actinomycetota</taxon>
        <taxon>Actinomycetes</taxon>
        <taxon>Propionibacteriales</taxon>
        <taxon>Nocardioidaceae</taxon>
        <taxon>Nocardioides</taxon>
    </lineage>
</organism>
<comment type="similarity">
    <text evidence="1">Belongs to the LytR/CpsA/Psr (LCP) family.</text>
</comment>
<dbReference type="PANTHER" id="PTHR33392:SF6">
    <property type="entry name" value="POLYISOPRENYL-TEICHOIC ACID--PEPTIDOGLYCAN TEICHOIC ACID TRANSFERASE TAGU"/>
    <property type="match status" value="1"/>
</dbReference>
<gene>
    <name evidence="5" type="ORF">GCM10023350_05600</name>
</gene>
<dbReference type="NCBIfam" id="TIGR00350">
    <property type="entry name" value="lytR_cpsA_psr"/>
    <property type="match status" value="1"/>
</dbReference>
<dbReference type="Proteomes" id="UP001499882">
    <property type="component" value="Unassembled WGS sequence"/>
</dbReference>
<dbReference type="InterPro" id="IPR004474">
    <property type="entry name" value="LytR_CpsA_psr"/>
</dbReference>
<feature type="region of interest" description="Disordered" evidence="2">
    <location>
        <begin position="336"/>
        <end position="359"/>
    </location>
</feature>
<proteinExistence type="inferred from homology"/>
<evidence type="ECO:0000259" key="4">
    <source>
        <dbReference type="Pfam" id="PF03816"/>
    </source>
</evidence>
<keyword evidence="6" id="KW-1185">Reference proteome</keyword>
<evidence type="ECO:0000256" key="1">
    <source>
        <dbReference type="ARBA" id="ARBA00006068"/>
    </source>
</evidence>
<keyword evidence="3" id="KW-0812">Transmembrane</keyword>
<comment type="caution">
    <text evidence="5">The sequence shown here is derived from an EMBL/GenBank/DDBJ whole genome shotgun (WGS) entry which is preliminary data.</text>
</comment>
<name>A0ABP8YCP1_9ACTN</name>
<evidence type="ECO:0000256" key="3">
    <source>
        <dbReference type="SAM" id="Phobius"/>
    </source>
</evidence>
<evidence type="ECO:0000313" key="5">
    <source>
        <dbReference type="EMBL" id="GAA4725803.1"/>
    </source>
</evidence>
<dbReference type="Pfam" id="PF03816">
    <property type="entry name" value="LytR_cpsA_psr"/>
    <property type="match status" value="1"/>
</dbReference>
<dbReference type="EMBL" id="BAABKN010000005">
    <property type="protein sequence ID" value="GAA4725803.1"/>
    <property type="molecule type" value="Genomic_DNA"/>
</dbReference>
<dbReference type="Gene3D" id="3.40.630.190">
    <property type="entry name" value="LCP protein"/>
    <property type="match status" value="1"/>
</dbReference>
<sequence>MAKATRHQRRTALRVILVTEFVVALVTGATVAFAYNQVNGRIVAGPSIVHPPGVTREPKLPTSELNILVMGTDTRSCDGCGIDGEAGGGGSDLTILLHVAKGRKSAYGISIPRDTLVDRPECTKDDKTIPAATDVMWNDALAVGGPTCTVAQVEALTGIYIDDYVVVDFAGFKDMVDAVDGVEVCIPSDIDDPEHNIHLDAGTRKLYGDAALAYVRQRSSTPNSDLGRMKRQQAFIASMLSRVMSAQTLTRPDKVVGFARALAGSITTNPEIASVGKLGKLGLSLRDANLDKIRFVTAPTADFPADSPYWGRLQLTDAAPALWAKVKHDQPLGTLGKGAISGRNQSGSKDQAAANGLCS</sequence>
<dbReference type="RefSeq" id="WP_345525042.1">
    <property type="nucleotide sequence ID" value="NZ_BAABKN010000005.1"/>
</dbReference>
<dbReference type="PANTHER" id="PTHR33392">
    <property type="entry name" value="POLYISOPRENYL-TEICHOIC ACID--PEPTIDOGLYCAN TEICHOIC ACID TRANSFERASE TAGU"/>
    <property type="match status" value="1"/>
</dbReference>
<feature type="domain" description="Cell envelope-related transcriptional attenuator" evidence="4">
    <location>
        <begin position="91"/>
        <end position="243"/>
    </location>
</feature>
<reference evidence="6" key="1">
    <citation type="journal article" date="2019" name="Int. J. Syst. Evol. Microbiol.">
        <title>The Global Catalogue of Microorganisms (GCM) 10K type strain sequencing project: providing services to taxonomists for standard genome sequencing and annotation.</title>
        <authorList>
            <consortium name="The Broad Institute Genomics Platform"/>
            <consortium name="The Broad Institute Genome Sequencing Center for Infectious Disease"/>
            <person name="Wu L."/>
            <person name="Ma J."/>
        </authorList>
    </citation>
    <scope>NUCLEOTIDE SEQUENCE [LARGE SCALE GENOMIC DNA]</scope>
    <source>
        <strain evidence="6">JCM 18532</strain>
    </source>
</reference>
<protein>
    <submittedName>
        <fullName evidence="5">LCP family protein</fullName>
    </submittedName>
</protein>
<accession>A0ABP8YCP1</accession>
<evidence type="ECO:0000313" key="6">
    <source>
        <dbReference type="Proteomes" id="UP001499882"/>
    </source>
</evidence>